<reference evidence="1 2" key="1">
    <citation type="submission" date="2015-09" db="EMBL/GenBank/DDBJ databases">
        <authorList>
            <consortium name="Pathogen Informatics"/>
        </authorList>
    </citation>
    <scope>NUCLEOTIDE SEQUENCE [LARGE SCALE GENOMIC DNA]</scope>
    <source>
        <strain evidence="1 2">2789STDY5834957</strain>
    </source>
</reference>
<gene>
    <name evidence="1" type="ORF">ERS852569_00044</name>
</gene>
<organism evidence="1 2">
    <name type="scientific">Blautia obeum</name>
    <dbReference type="NCBI Taxonomy" id="40520"/>
    <lineage>
        <taxon>Bacteria</taxon>
        <taxon>Bacillati</taxon>
        <taxon>Bacillota</taxon>
        <taxon>Clostridia</taxon>
        <taxon>Lachnospirales</taxon>
        <taxon>Lachnospiraceae</taxon>
        <taxon>Blautia</taxon>
    </lineage>
</organism>
<dbReference type="AlphaFoldDB" id="A0A174PJF4"/>
<proteinExistence type="predicted"/>
<name>A0A174PJF4_9FIRM</name>
<dbReference type="EMBL" id="CZBP01000001">
    <property type="protein sequence ID" value="CUP58019.1"/>
    <property type="molecule type" value="Genomic_DNA"/>
</dbReference>
<evidence type="ECO:0000313" key="2">
    <source>
        <dbReference type="Proteomes" id="UP000095762"/>
    </source>
</evidence>
<sequence length="224" mass="26130">MADEAMNIIYSYYGETLNQSIVEKVEKCICELLSYKTGKGIYKAFEILASIMKNEKEGKATFVCNTQKLRMAIEESVANNTENLKNIRENESASISGGMYELIHTENIYYYKKYGFLIIRNASKEEIENIRKYMSREFSLKDERLERAIDKITCYRDICEESLYWINNQCFVDDSRCLKIEGFSAKKLYETTYLQPIGAYNYLVYLRNNPQAALENLKSGLPRK</sequence>
<dbReference type="Proteomes" id="UP000095762">
    <property type="component" value="Unassembled WGS sequence"/>
</dbReference>
<evidence type="ECO:0000313" key="1">
    <source>
        <dbReference type="EMBL" id="CUP58019.1"/>
    </source>
</evidence>
<protein>
    <submittedName>
        <fullName evidence="1">Uncharacterized protein</fullName>
    </submittedName>
</protein>
<accession>A0A174PJF4</accession>